<dbReference type="EMBL" id="JALHAP010000079">
    <property type="protein sequence ID" value="MCT4702645.1"/>
    <property type="molecule type" value="Genomic_DNA"/>
</dbReference>
<evidence type="ECO:0000313" key="2">
    <source>
        <dbReference type="EMBL" id="MCT4702645.1"/>
    </source>
</evidence>
<comment type="caution">
    <text evidence="2">The sequence shown here is derived from an EMBL/GenBank/DDBJ whole genome shotgun (WGS) entry which is preliminary data.</text>
</comment>
<proteinExistence type="predicted"/>
<organism evidence="2 3">
    <name type="scientific">Dryocola boscaweniae</name>
    <dbReference type="NCBI Taxonomy" id="2925397"/>
    <lineage>
        <taxon>Bacteria</taxon>
        <taxon>Pseudomonadati</taxon>
        <taxon>Pseudomonadota</taxon>
        <taxon>Gammaproteobacteria</taxon>
        <taxon>Enterobacterales</taxon>
        <taxon>Enterobacteriaceae</taxon>
        <taxon>Dryocola</taxon>
    </lineage>
</organism>
<keyword evidence="1" id="KW-1133">Transmembrane helix</keyword>
<keyword evidence="1" id="KW-0812">Transmembrane</keyword>
<evidence type="ECO:0000256" key="1">
    <source>
        <dbReference type="SAM" id="Phobius"/>
    </source>
</evidence>
<sequence length="45" mass="5396">MAQKWRMPRQNTLFHVIIFAAFYIGKRFFQQKRKKIASATVGHFP</sequence>
<feature type="transmembrane region" description="Helical" evidence="1">
    <location>
        <begin position="12"/>
        <end position="29"/>
    </location>
</feature>
<dbReference type="Proteomes" id="UP001150641">
    <property type="component" value="Unassembled WGS sequence"/>
</dbReference>
<keyword evidence="1" id="KW-0472">Membrane</keyword>
<reference evidence="2" key="1">
    <citation type="submission" date="2022-03" db="EMBL/GenBank/DDBJ databases">
        <title>Proposal of a novel genus Dryocolo and two novel species.</title>
        <authorList>
            <person name="Maddock D.W."/>
            <person name="Brady C.L."/>
            <person name="Denman S."/>
            <person name="Arnold D."/>
        </authorList>
    </citation>
    <scope>NUCLEOTIDE SEQUENCE</scope>
    <source>
        <strain evidence="2">H6W4</strain>
    </source>
</reference>
<dbReference type="AlphaFoldDB" id="A0A9X2W8A3"/>
<protein>
    <submittedName>
        <fullName evidence="2">Uncharacterized protein</fullName>
    </submittedName>
</protein>
<gene>
    <name evidence="2" type="ORF">MUA00_12695</name>
</gene>
<dbReference type="RefSeq" id="WP_271123411.1">
    <property type="nucleotide sequence ID" value="NZ_JALHAN010000066.1"/>
</dbReference>
<evidence type="ECO:0000313" key="3">
    <source>
        <dbReference type="Proteomes" id="UP001150641"/>
    </source>
</evidence>
<accession>A0A9X2W8A3</accession>
<keyword evidence="3" id="KW-1185">Reference proteome</keyword>
<name>A0A9X2W8A3_9ENTR</name>